<feature type="non-terminal residue" evidence="1">
    <location>
        <position position="185"/>
    </location>
</feature>
<dbReference type="AlphaFoldDB" id="A0A813HKA9"/>
<reference evidence="1" key="1">
    <citation type="submission" date="2021-02" db="EMBL/GenBank/DDBJ databases">
        <authorList>
            <person name="Dougan E. K."/>
            <person name="Rhodes N."/>
            <person name="Thang M."/>
            <person name="Chan C."/>
        </authorList>
    </citation>
    <scope>NUCLEOTIDE SEQUENCE</scope>
</reference>
<dbReference type="EMBL" id="CAJNNV010031956">
    <property type="protein sequence ID" value="CAE8638431.1"/>
    <property type="molecule type" value="Genomic_DNA"/>
</dbReference>
<name>A0A813HKA9_POLGL</name>
<sequence>AWLEVLRLWQKRWAANEAGNEARALTEEAFCKPCLAQATDFLYERRSKVGVSPAGGAPPDSSENSYLARRVISEEDYFLALQSRTASSRAGSTPSVTKLVLRFLDGTQYYELLFFLGRKDLILDFSAEVTAAPRYLQLIGSRDLARQDSSCGSALHKASDEDGPVPKKPRILRAHSTEEAAFLGC</sequence>
<accession>A0A813HKA9</accession>
<keyword evidence="2" id="KW-1185">Reference proteome</keyword>
<comment type="caution">
    <text evidence="1">The sequence shown here is derived from an EMBL/GenBank/DDBJ whole genome shotgun (WGS) entry which is preliminary data.</text>
</comment>
<gene>
    <name evidence="1" type="ORF">PGLA1383_LOCUS53612</name>
</gene>
<evidence type="ECO:0000313" key="2">
    <source>
        <dbReference type="Proteomes" id="UP000654075"/>
    </source>
</evidence>
<evidence type="ECO:0000313" key="1">
    <source>
        <dbReference type="EMBL" id="CAE8638431.1"/>
    </source>
</evidence>
<organism evidence="1 2">
    <name type="scientific">Polarella glacialis</name>
    <name type="common">Dinoflagellate</name>
    <dbReference type="NCBI Taxonomy" id="89957"/>
    <lineage>
        <taxon>Eukaryota</taxon>
        <taxon>Sar</taxon>
        <taxon>Alveolata</taxon>
        <taxon>Dinophyceae</taxon>
        <taxon>Suessiales</taxon>
        <taxon>Suessiaceae</taxon>
        <taxon>Polarella</taxon>
    </lineage>
</organism>
<protein>
    <submittedName>
        <fullName evidence="1">Uncharacterized protein</fullName>
    </submittedName>
</protein>
<dbReference type="Proteomes" id="UP000654075">
    <property type="component" value="Unassembled WGS sequence"/>
</dbReference>
<proteinExistence type="predicted"/>